<dbReference type="PROSITE" id="PS50928">
    <property type="entry name" value="ABC_TM1"/>
    <property type="match status" value="1"/>
</dbReference>
<feature type="transmembrane region" description="Helical" evidence="7">
    <location>
        <begin position="135"/>
        <end position="160"/>
    </location>
</feature>
<dbReference type="InterPro" id="IPR045621">
    <property type="entry name" value="BPD_transp_1_N"/>
</dbReference>
<gene>
    <name evidence="9" type="ORF">E6H04_09765</name>
</gene>
<evidence type="ECO:0000256" key="7">
    <source>
        <dbReference type="RuleBase" id="RU363032"/>
    </source>
</evidence>
<feature type="transmembrane region" description="Helical" evidence="7">
    <location>
        <begin position="7"/>
        <end position="29"/>
    </location>
</feature>
<evidence type="ECO:0000313" key="9">
    <source>
        <dbReference type="EMBL" id="TMI79863.1"/>
    </source>
</evidence>
<comment type="caution">
    <text evidence="9">The sequence shown here is derived from an EMBL/GenBank/DDBJ whole genome shotgun (WGS) entry which is preliminary data.</text>
</comment>
<reference evidence="9 10" key="1">
    <citation type="journal article" date="2019" name="Nat. Microbiol.">
        <title>Mediterranean grassland soil C-N compound turnover is dependent on rainfall and depth, and is mediated by genomically divergent microorganisms.</title>
        <authorList>
            <person name="Diamond S."/>
            <person name="Andeer P.F."/>
            <person name="Li Z."/>
            <person name="Crits-Christoph A."/>
            <person name="Burstein D."/>
            <person name="Anantharaman K."/>
            <person name="Lane K.R."/>
            <person name="Thomas B.C."/>
            <person name="Pan C."/>
            <person name="Northen T.R."/>
            <person name="Banfield J.F."/>
        </authorList>
    </citation>
    <scope>NUCLEOTIDE SEQUENCE [LARGE SCALE GENOMIC DNA]</scope>
    <source>
        <strain evidence="9">NP_7</strain>
    </source>
</reference>
<dbReference type="GO" id="GO:0055085">
    <property type="term" value="P:transmembrane transport"/>
    <property type="evidence" value="ECO:0007669"/>
    <property type="project" value="InterPro"/>
</dbReference>
<dbReference type="SUPFAM" id="SSF161098">
    <property type="entry name" value="MetI-like"/>
    <property type="match status" value="1"/>
</dbReference>
<feature type="transmembrane region" description="Helical" evidence="7">
    <location>
        <begin position="236"/>
        <end position="257"/>
    </location>
</feature>
<feature type="transmembrane region" description="Helical" evidence="7">
    <location>
        <begin position="180"/>
        <end position="198"/>
    </location>
</feature>
<evidence type="ECO:0000256" key="4">
    <source>
        <dbReference type="ARBA" id="ARBA00022692"/>
    </source>
</evidence>
<dbReference type="PANTHER" id="PTHR43163">
    <property type="entry name" value="DIPEPTIDE TRANSPORT SYSTEM PERMEASE PROTEIN DPPB-RELATED"/>
    <property type="match status" value="1"/>
</dbReference>
<proteinExistence type="inferred from homology"/>
<evidence type="ECO:0000259" key="8">
    <source>
        <dbReference type="PROSITE" id="PS50928"/>
    </source>
</evidence>
<keyword evidence="2 7" id="KW-0813">Transport</keyword>
<protein>
    <submittedName>
        <fullName evidence="9">ABC transporter permease</fullName>
    </submittedName>
</protein>
<dbReference type="InterPro" id="IPR000515">
    <property type="entry name" value="MetI-like"/>
</dbReference>
<dbReference type="AlphaFoldDB" id="A0A537J8Q9"/>
<dbReference type="InterPro" id="IPR035906">
    <property type="entry name" value="MetI-like_sf"/>
</dbReference>
<keyword evidence="6 7" id="KW-0472">Membrane</keyword>
<keyword evidence="5 7" id="KW-1133">Transmembrane helix</keyword>
<dbReference type="GO" id="GO:0005886">
    <property type="term" value="C:plasma membrane"/>
    <property type="evidence" value="ECO:0007669"/>
    <property type="project" value="UniProtKB-SubCell"/>
</dbReference>
<dbReference type="Gene3D" id="1.10.3720.10">
    <property type="entry name" value="MetI-like"/>
    <property type="match status" value="1"/>
</dbReference>
<evidence type="ECO:0000256" key="2">
    <source>
        <dbReference type="ARBA" id="ARBA00022448"/>
    </source>
</evidence>
<sequence>MRYLLRRLVWMAAALLGVSVLIFLLVRLLPGTIIDILAGTEGQLSREQRLQILHSFGLDRPLPVQYVLWAWNLLHGNLGWSFRTSQPVAPLLVSRLPVTVELAMLSAACVTLLGLPLGIVASVTRSVRLKGFVQVVGLLGLSIPNFWIALALIILASYAFRWGPALIYVPPWQDPWVNAQQMFLPVLSLALGLAAVVLRMTRSSMLEVLGQEYVKVARAKGLAGRTVLMRHALRNALIPIVTVLGLQTGFLLGGVVINEEIFGLPGLGWTLLNGVYQRDYPVVQGAVMLFAATFVMINLLVDLAYTYLDPRIRFQ</sequence>
<evidence type="ECO:0000256" key="5">
    <source>
        <dbReference type="ARBA" id="ARBA00022989"/>
    </source>
</evidence>
<comment type="similarity">
    <text evidence="7">Belongs to the binding-protein-dependent transport system permease family.</text>
</comment>
<evidence type="ECO:0000313" key="10">
    <source>
        <dbReference type="Proteomes" id="UP000320048"/>
    </source>
</evidence>
<feature type="transmembrane region" description="Helical" evidence="7">
    <location>
        <begin position="102"/>
        <end position="123"/>
    </location>
</feature>
<dbReference type="Proteomes" id="UP000320048">
    <property type="component" value="Unassembled WGS sequence"/>
</dbReference>
<accession>A0A537J8Q9</accession>
<keyword evidence="3" id="KW-1003">Cell membrane</keyword>
<evidence type="ECO:0000256" key="1">
    <source>
        <dbReference type="ARBA" id="ARBA00004651"/>
    </source>
</evidence>
<feature type="domain" description="ABC transmembrane type-1" evidence="8">
    <location>
        <begin position="96"/>
        <end position="301"/>
    </location>
</feature>
<dbReference type="Pfam" id="PF19300">
    <property type="entry name" value="BPD_transp_1_N"/>
    <property type="match status" value="1"/>
</dbReference>
<dbReference type="PANTHER" id="PTHR43163:SF6">
    <property type="entry name" value="DIPEPTIDE TRANSPORT SYSTEM PERMEASE PROTEIN DPPB-RELATED"/>
    <property type="match status" value="1"/>
</dbReference>
<feature type="transmembrane region" description="Helical" evidence="7">
    <location>
        <begin position="286"/>
        <end position="308"/>
    </location>
</feature>
<dbReference type="CDD" id="cd06261">
    <property type="entry name" value="TM_PBP2"/>
    <property type="match status" value="1"/>
</dbReference>
<evidence type="ECO:0000256" key="6">
    <source>
        <dbReference type="ARBA" id="ARBA00023136"/>
    </source>
</evidence>
<name>A0A537J8Q9_9BACT</name>
<evidence type="ECO:0000256" key="3">
    <source>
        <dbReference type="ARBA" id="ARBA00022475"/>
    </source>
</evidence>
<organism evidence="9 10">
    <name type="scientific">Candidatus Segetimicrobium genomatis</name>
    <dbReference type="NCBI Taxonomy" id="2569760"/>
    <lineage>
        <taxon>Bacteria</taxon>
        <taxon>Bacillati</taxon>
        <taxon>Candidatus Sysuimicrobiota</taxon>
        <taxon>Candidatus Sysuimicrobiia</taxon>
        <taxon>Candidatus Sysuimicrobiales</taxon>
        <taxon>Candidatus Segetimicrobiaceae</taxon>
        <taxon>Candidatus Segetimicrobium</taxon>
    </lineage>
</organism>
<keyword evidence="4 7" id="KW-0812">Transmembrane</keyword>
<comment type="subcellular location">
    <subcellularLocation>
        <location evidence="1 7">Cell membrane</location>
        <topology evidence="1 7">Multi-pass membrane protein</topology>
    </subcellularLocation>
</comment>
<dbReference type="EMBL" id="VBAO01000254">
    <property type="protein sequence ID" value="TMI79863.1"/>
    <property type="molecule type" value="Genomic_DNA"/>
</dbReference>
<dbReference type="Pfam" id="PF00528">
    <property type="entry name" value="BPD_transp_1"/>
    <property type="match status" value="1"/>
</dbReference>